<proteinExistence type="predicted"/>
<dbReference type="RefSeq" id="WP_372503195.1">
    <property type="nucleotide sequence ID" value="NZ_JAMZDZ010000001.1"/>
</dbReference>
<dbReference type="Pfam" id="PF13529">
    <property type="entry name" value="Peptidase_C39_2"/>
    <property type="match status" value="1"/>
</dbReference>
<sequence length="195" mass="20846">MTAPSKQSTPSKKADTKKAATSTTKRATYKVLKVNYQSQPNFYWCGPAATRNALSAMGHNVTMASLAKTMGTTEAGTDSAYEITSALNKIMGGNKYRTTEIPKSSATSKQADTLKKDIVATIDDNRAVVANVAGTARDANGGAHSYEGGHYIAVHGYRNDGRQVEIADSADPNSASYWINTTDLANWIATRGYSH</sequence>
<dbReference type="InterPro" id="IPR039564">
    <property type="entry name" value="Peptidase_C39-like"/>
</dbReference>
<evidence type="ECO:0000256" key="1">
    <source>
        <dbReference type="SAM" id="MobiDB-lite"/>
    </source>
</evidence>
<feature type="region of interest" description="Disordered" evidence="1">
    <location>
        <begin position="1"/>
        <end position="21"/>
    </location>
</feature>
<gene>
    <name evidence="3" type="ORF">ACFOZ4_28840</name>
</gene>
<organism evidence="3 4">
    <name type="scientific">Hamadaea flava</name>
    <dbReference type="NCBI Taxonomy" id="1742688"/>
    <lineage>
        <taxon>Bacteria</taxon>
        <taxon>Bacillati</taxon>
        <taxon>Actinomycetota</taxon>
        <taxon>Actinomycetes</taxon>
        <taxon>Micromonosporales</taxon>
        <taxon>Micromonosporaceae</taxon>
        <taxon>Hamadaea</taxon>
    </lineage>
</organism>
<evidence type="ECO:0000313" key="4">
    <source>
        <dbReference type="Proteomes" id="UP001595816"/>
    </source>
</evidence>
<dbReference type="EMBL" id="JBHSAY010000015">
    <property type="protein sequence ID" value="MFC4134637.1"/>
    <property type="molecule type" value="Genomic_DNA"/>
</dbReference>
<protein>
    <submittedName>
        <fullName evidence="3">C39 family peptidase</fullName>
    </submittedName>
</protein>
<accession>A0ABV8LW46</accession>
<dbReference type="InterPro" id="IPR038765">
    <property type="entry name" value="Papain-like_cys_pep_sf"/>
</dbReference>
<dbReference type="SUPFAM" id="SSF54001">
    <property type="entry name" value="Cysteine proteinases"/>
    <property type="match status" value="1"/>
</dbReference>
<name>A0ABV8LW46_9ACTN</name>
<feature type="domain" description="Peptidase C39-like" evidence="2">
    <location>
        <begin position="32"/>
        <end position="170"/>
    </location>
</feature>
<evidence type="ECO:0000259" key="2">
    <source>
        <dbReference type="Pfam" id="PF13529"/>
    </source>
</evidence>
<evidence type="ECO:0000313" key="3">
    <source>
        <dbReference type="EMBL" id="MFC4134637.1"/>
    </source>
</evidence>
<comment type="caution">
    <text evidence="3">The sequence shown here is derived from an EMBL/GenBank/DDBJ whole genome shotgun (WGS) entry which is preliminary data.</text>
</comment>
<reference evidence="4" key="1">
    <citation type="journal article" date="2019" name="Int. J. Syst. Evol. Microbiol.">
        <title>The Global Catalogue of Microorganisms (GCM) 10K type strain sequencing project: providing services to taxonomists for standard genome sequencing and annotation.</title>
        <authorList>
            <consortium name="The Broad Institute Genomics Platform"/>
            <consortium name="The Broad Institute Genome Sequencing Center for Infectious Disease"/>
            <person name="Wu L."/>
            <person name="Ma J."/>
        </authorList>
    </citation>
    <scope>NUCLEOTIDE SEQUENCE [LARGE SCALE GENOMIC DNA]</scope>
    <source>
        <strain evidence="4">CGMCC 4.7289</strain>
    </source>
</reference>
<dbReference type="Gene3D" id="3.90.70.10">
    <property type="entry name" value="Cysteine proteinases"/>
    <property type="match status" value="1"/>
</dbReference>
<keyword evidence="4" id="KW-1185">Reference proteome</keyword>
<dbReference type="Proteomes" id="UP001595816">
    <property type="component" value="Unassembled WGS sequence"/>
</dbReference>